<feature type="transmembrane region" description="Helical" evidence="10">
    <location>
        <begin position="281"/>
        <end position="300"/>
    </location>
</feature>
<dbReference type="GO" id="GO:0005886">
    <property type="term" value="C:plasma membrane"/>
    <property type="evidence" value="ECO:0007669"/>
    <property type="project" value="UniProtKB-SubCell"/>
</dbReference>
<dbReference type="SUPFAM" id="SSF58104">
    <property type="entry name" value="Methyl-accepting chemotaxis protein (MCP) signaling domain"/>
    <property type="match status" value="1"/>
</dbReference>
<name>A0A917CHQ0_9BACL</name>
<comment type="similarity">
    <text evidence="8">Belongs to the methyl-accepting chemotaxis (MCP) protein family.</text>
</comment>
<dbReference type="Pfam" id="PF00672">
    <property type="entry name" value="HAMP"/>
    <property type="match status" value="1"/>
</dbReference>
<feature type="transmembrane region" description="Helical" evidence="10">
    <location>
        <begin position="12"/>
        <end position="33"/>
    </location>
</feature>
<feature type="domain" description="HAMP" evidence="12">
    <location>
        <begin position="301"/>
        <end position="353"/>
    </location>
</feature>
<evidence type="ECO:0000256" key="10">
    <source>
        <dbReference type="SAM" id="Phobius"/>
    </source>
</evidence>
<gene>
    <name evidence="13" type="primary">mcpB</name>
    <name evidence="13" type="ORF">GCM10010912_35200</name>
</gene>
<evidence type="ECO:0000256" key="6">
    <source>
        <dbReference type="ARBA" id="ARBA00023136"/>
    </source>
</evidence>
<dbReference type="Gene3D" id="3.30.450.20">
    <property type="entry name" value="PAS domain"/>
    <property type="match status" value="2"/>
</dbReference>
<proteinExistence type="inferred from homology"/>
<dbReference type="PROSITE" id="PS50111">
    <property type="entry name" value="CHEMOTAXIS_TRANSDUC_2"/>
    <property type="match status" value="1"/>
</dbReference>
<keyword evidence="6 10" id="KW-0472">Membrane</keyword>
<dbReference type="Pfam" id="PF02743">
    <property type="entry name" value="dCache_1"/>
    <property type="match status" value="1"/>
</dbReference>
<dbReference type="InterPro" id="IPR033479">
    <property type="entry name" value="dCache_1"/>
</dbReference>
<feature type="domain" description="Methyl-accepting transducer" evidence="11">
    <location>
        <begin position="372"/>
        <end position="643"/>
    </location>
</feature>
<dbReference type="Gene3D" id="1.10.287.950">
    <property type="entry name" value="Methyl-accepting chemotaxis protein"/>
    <property type="match status" value="1"/>
</dbReference>
<keyword evidence="3" id="KW-0145">Chemotaxis</keyword>
<dbReference type="InterPro" id="IPR004089">
    <property type="entry name" value="MCPsignal_dom"/>
</dbReference>
<evidence type="ECO:0000259" key="12">
    <source>
        <dbReference type="PROSITE" id="PS50885"/>
    </source>
</evidence>
<comment type="subcellular location">
    <subcellularLocation>
        <location evidence="1">Cell membrane</location>
        <topology evidence="1">Multi-pass membrane protein</topology>
    </subcellularLocation>
</comment>
<dbReference type="PANTHER" id="PTHR32089:SF114">
    <property type="entry name" value="METHYL-ACCEPTING CHEMOTAXIS PROTEIN MCPB"/>
    <property type="match status" value="1"/>
</dbReference>
<evidence type="ECO:0000256" key="2">
    <source>
        <dbReference type="ARBA" id="ARBA00022475"/>
    </source>
</evidence>
<dbReference type="PROSITE" id="PS50885">
    <property type="entry name" value="HAMP"/>
    <property type="match status" value="1"/>
</dbReference>
<evidence type="ECO:0000313" key="14">
    <source>
        <dbReference type="Proteomes" id="UP000637643"/>
    </source>
</evidence>
<evidence type="ECO:0000256" key="7">
    <source>
        <dbReference type="ARBA" id="ARBA00023224"/>
    </source>
</evidence>
<organism evidence="13 14">
    <name type="scientific">Paenibacillus albidus</name>
    <dbReference type="NCBI Taxonomy" id="2041023"/>
    <lineage>
        <taxon>Bacteria</taxon>
        <taxon>Bacillati</taxon>
        <taxon>Bacillota</taxon>
        <taxon>Bacilli</taxon>
        <taxon>Bacillales</taxon>
        <taxon>Paenibacillaceae</taxon>
        <taxon>Paenibacillus</taxon>
    </lineage>
</organism>
<accession>A0A917CHQ0</accession>
<dbReference type="CDD" id="cd06225">
    <property type="entry name" value="HAMP"/>
    <property type="match status" value="1"/>
</dbReference>
<dbReference type="EMBL" id="BMKR01000014">
    <property type="protein sequence ID" value="GGF86891.1"/>
    <property type="molecule type" value="Genomic_DNA"/>
</dbReference>
<dbReference type="GO" id="GO:0007165">
    <property type="term" value="P:signal transduction"/>
    <property type="evidence" value="ECO:0007669"/>
    <property type="project" value="UniProtKB-KW"/>
</dbReference>
<evidence type="ECO:0000313" key="13">
    <source>
        <dbReference type="EMBL" id="GGF86891.1"/>
    </source>
</evidence>
<keyword evidence="4 10" id="KW-0812">Transmembrane</keyword>
<evidence type="ECO:0000256" key="3">
    <source>
        <dbReference type="ARBA" id="ARBA00022500"/>
    </source>
</evidence>
<keyword evidence="5 10" id="KW-1133">Transmembrane helix</keyword>
<reference evidence="13" key="1">
    <citation type="journal article" date="2014" name="Int. J. Syst. Evol. Microbiol.">
        <title>Complete genome sequence of Corynebacterium casei LMG S-19264T (=DSM 44701T), isolated from a smear-ripened cheese.</title>
        <authorList>
            <consortium name="US DOE Joint Genome Institute (JGI-PGF)"/>
            <person name="Walter F."/>
            <person name="Albersmeier A."/>
            <person name="Kalinowski J."/>
            <person name="Ruckert C."/>
        </authorList>
    </citation>
    <scope>NUCLEOTIDE SEQUENCE</scope>
    <source>
        <strain evidence="13">CGMCC 1.16134</strain>
    </source>
</reference>
<dbReference type="GO" id="GO:0006935">
    <property type="term" value="P:chemotaxis"/>
    <property type="evidence" value="ECO:0007669"/>
    <property type="project" value="UniProtKB-KW"/>
</dbReference>
<dbReference type="AlphaFoldDB" id="A0A917CHQ0"/>
<protein>
    <submittedName>
        <fullName evidence="13">Methyl-accepting chemotaxis protein McpB</fullName>
    </submittedName>
</protein>
<evidence type="ECO:0000256" key="9">
    <source>
        <dbReference type="PROSITE-ProRule" id="PRU00284"/>
    </source>
</evidence>
<evidence type="ECO:0000256" key="5">
    <source>
        <dbReference type="ARBA" id="ARBA00022989"/>
    </source>
</evidence>
<evidence type="ECO:0000256" key="1">
    <source>
        <dbReference type="ARBA" id="ARBA00004651"/>
    </source>
</evidence>
<reference evidence="13" key="2">
    <citation type="submission" date="2020-09" db="EMBL/GenBank/DDBJ databases">
        <authorList>
            <person name="Sun Q."/>
            <person name="Zhou Y."/>
        </authorList>
    </citation>
    <scope>NUCLEOTIDE SEQUENCE</scope>
    <source>
        <strain evidence="13">CGMCC 1.16134</strain>
    </source>
</reference>
<keyword evidence="2" id="KW-1003">Cell membrane</keyword>
<keyword evidence="7 9" id="KW-0807">Transducer</keyword>
<keyword evidence="14" id="KW-1185">Reference proteome</keyword>
<dbReference type="SMART" id="SM00304">
    <property type="entry name" value="HAMP"/>
    <property type="match status" value="1"/>
</dbReference>
<dbReference type="Pfam" id="PF00015">
    <property type="entry name" value="MCPsignal"/>
    <property type="match status" value="1"/>
</dbReference>
<dbReference type="Proteomes" id="UP000637643">
    <property type="component" value="Unassembled WGS sequence"/>
</dbReference>
<comment type="caution">
    <text evidence="13">The sequence shown here is derived from an EMBL/GenBank/DDBJ whole genome shotgun (WGS) entry which is preliminary data.</text>
</comment>
<evidence type="ECO:0000256" key="4">
    <source>
        <dbReference type="ARBA" id="ARBA00022692"/>
    </source>
</evidence>
<sequence length="661" mass="70743">MGKRVLLNIRTKLILTYLIVLLVPSLIIGWMTYQSASREVEEQLINNAAESVDAVNAIINENIQSKIDDIHYFATQLSAGAVNSEAAGGVPAAIQSRLQEYASLHSDVLDIYVGTSKAAAIRASDNAAPQGYDPRQETTYVNALKQGTGTVISPAFQTDGNEPAVAISAVLEGGNGVVSLDLNLSELAKLTGIRVGQEGYILILDSSKKFLVHPTEKAGEESSADFVKSMFQGETGTFDYVYKDAPKKMTYRVNELTGWRIGGTISQDEVYASTDIIRNTALAVIAVSVLLALFLIYFNVRSILQPLRRLRAATAVIAKGDMSEELGVFRRDEIGLLAEDFRTMVANLREMITRVQEMTDNVSASAEELTAGAEQTTQAIEHVAAAIQEVSAGTERQVNSVQQGLESAAATAGEVSQISGYMQQVSDMMVKTSLSASEGNDSVLHVVETITGIHDTVEELSEVIGKLNERTGQIDGIVGVITGIARQTNLLALNASIEAARAGELGRGFAVVAAEVRKLAEESETSAQHIAEQIHAINEEVKQASGKMEVAKGRVSEGIEAVDTTGRSFSRIRRAVKGAAEKIEIMGEAVLTLSAEADNMEQVIGEVRHITGEVAGNTETISAAVQQQLASAEEIASSSASLGHLAEQLQKQVGHFKLKRL</sequence>
<evidence type="ECO:0000259" key="11">
    <source>
        <dbReference type="PROSITE" id="PS50111"/>
    </source>
</evidence>
<dbReference type="CDD" id="cd12912">
    <property type="entry name" value="PDC2_MCP_like"/>
    <property type="match status" value="1"/>
</dbReference>
<dbReference type="SMART" id="SM00283">
    <property type="entry name" value="MA"/>
    <property type="match status" value="1"/>
</dbReference>
<dbReference type="PANTHER" id="PTHR32089">
    <property type="entry name" value="METHYL-ACCEPTING CHEMOTAXIS PROTEIN MCPB"/>
    <property type="match status" value="1"/>
</dbReference>
<evidence type="ECO:0000256" key="8">
    <source>
        <dbReference type="ARBA" id="ARBA00029447"/>
    </source>
</evidence>
<dbReference type="InterPro" id="IPR003660">
    <property type="entry name" value="HAMP_dom"/>
</dbReference>